<evidence type="ECO:0000313" key="1">
    <source>
        <dbReference type="EMBL" id="KPJ64644.1"/>
    </source>
</evidence>
<dbReference type="PANTHER" id="PTHR46638">
    <property type="entry name" value="CORRINOID ADENOSYLTRANSFERASE"/>
    <property type="match status" value="1"/>
</dbReference>
<reference evidence="1 2" key="1">
    <citation type="journal article" date="2015" name="Microbiome">
        <title>Genomic resolution of linkages in carbon, nitrogen, and sulfur cycling among widespread estuary sediment bacteria.</title>
        <authorList>
            <person name="Baker B.J."/>
            <person name="Lazar C.S."/>
            <person name="Teske A.P."/>
            <person name="Dick G.J."/>
        </authorList>
    </citation>
    <scope>NUCLEOTIDE SEQUENCE [LARGE SCALE GENOMIC DNA]</scope>
    <source>
        <strain evidence="1">DG_54_3</strain>
    </source>
</reference>
<dbReference type="GO" id="GO:0005524">
    <property type="term" value="F:ATP binding"/>
    <property type="evidence" value="ECO:0007669"/>
    <property type="project" value="InterPro"/>
</dbReference>
<dbReference type="Gene3D" id="3.40.50.300">
    <property type="entry name" value="P-loop containing nucleotide triphosphate hydrolases"/>
    <property type="match status" value="1"/>
</dbReference>
<dbReference type="Pfam" id="PF02572">
    <property type="entry name" value="CobA_CobO_BtuR"/>
    <property type="match status" value="1"/>
</dbReference>
<dbReference type="PANTHER" id="PTHR46638:SF1">
    <property type="entry name" value="CORRINOID ADENOSYLTRANSFERASE"/>
    <property type="match status" value="1"/>
</dbReference>
<proteinExistence type="predicted"/>
<comment type="caution">
    <text evidence="1">The sequence shown here is derived from an EMBL/GenBank/DDBJ whole genome shotgun (WGS) entry which is preliminary data.</text>
</comment>
<accession>A0A0S7XQM4</accession>
<dbReference type="Proteomes" id="UP000051861">
    <property type="component" value="Unassembled WGS sequence"/>
</dbReference>
<dbReference type="GO" id="GO:0008817">
    <property type="term" value="F:corrinoid adenosyltransferase activity"/>
    <property type="evidence" value="ECO:0007669"/>
    <property type="project" value="InterPro"/>
</dbReference>
<organism evidence="1 2">
    <name type="scientific">candidate division WOR-1 bacterium DG_54_3</name>
    <dbReference type="NCBI Taxonomy" id="1703775"/>
    <lineage>
        <taxon>Bacteria</taxon>
        <taxon>Bacillati</taxon>
        <taxon>Saganbacteria</taxon>
    </lineage>
</organism>
<dbReference type="SUPFAM" id="SSF52540">
    <property type="entry name" value="P-loop containing nucleoside triphosphate hydrolases"/>
    <property type="match status" value="1"/>
</dbReference>
<dbReference type="InterPro" id="IPR003724">
    <property type="entry name" value="CblAdoTrfase_CobA"/>
</dbReference>
<gene>
    <name evidence="1" type="ORF">AMJ44_12395</name>
</gene>
<dbReference type="InterPro" id="IPR027417">
    <property type="entry name" value="P-loop_NTPase"/>
</dbReference>
<dbReference type="PIRSF" id="PIRSF015617">
    <property type="entry name" value="Adensltrnsf_CobA"/>
    <property type="match status" value="1"/>
</dbReference>
<dbReference type="NCBIfam" id="TIGR00708">
    <property type="entry name" value="cobA"/>
    <property type="match status" value="1"/>
</dbReference>
<evidence type="ECO:0000313" key="2">
    <source>
        <dbReference type="Proteomes" id="UP000051861"/>
    </source>
</evidence>
<sequence>MKKDKKGLVIVFTGDGKGKTTSALGMALRASGQGKKVLIIQFIKNYKNYGELKFVEKFPQANIEIKTFGEGYVGIRGDKKPREVHSQAAQRALACAKEVVKSRKYFLIILDEINIALNLKLLKVEDVLKLIKSKLGNLHLVLTGRGAPKKVVQAAELATEMKEIKHPYRKGILAQKGIEF</sequence>
<dbReference type="EMBL" id="LIZX01000170">
    <property type="protein sequence ID" value="KPJ64644.1"/>
    <property type="molecule type" value="Genomic_DNA"/>
</dbReference>
<dbReference type="GO" id="GO:0009236">
    <property type="term" value="P:cobalamin biosynthetic process"/>
    <property type="evidence" value="ECO:0007669"/>
    <property type="project" value="InterPro"/>
</dbReference>
<protein>
    <submittedName>
        <fullName evidence="1">Cob(I)yrinic acid a c-diamide adenosyltransferase</fullName>
    </submittedName>
</protein>
<dbReference type="AlphaFoldDB" id="A0A0S7XQM4"/>
<name>A0A0S7XQM4_UNCSA</name>
<dbReference type="NCBIfam" id="NF004637">
    <property type="entry name" value="PRK05986.1"/>
    <property type="match status" value="1"/>
</dbReference>
<keyword evidence="1" id="KW-0808">Transferase</keyword>
<dbReference type="CDD" id="cd00561">
    <property type="entry name" value="CobA_ACA"/>
    <property type="match status" value="1"/>
</dbReference>